<dbReference type="NCBIfam" id="NF005568">
    <property type="entry name" value="PRK07239.1"/>
    <property type="match status" value="1"/>
</dbReference>
<feature type="region of interest" description="Disordered" evidence="1">
    <location>
        <begin position="1"/>
        <end position="28"/>
    </location>
</feature>
<dbReference type="CDD" id="cd06578">
    <property type="entry name" value="HemD"/>
    <property type="match status" value="1"/>
</dbReference>
<gene>
    <name evidence="3" type="ORF">BTO20_34145</name>
</gene>
<dbReference type="Proteomes" id="UP000195331">
    <property type="component" value="Chromosome"/>
</dbReference>
<dbReference type="RefSeq" id="WP_087080679.1">
    <property type="nucleotide sequence ID" value="NZ_CP020809.1"/>
</dbReference>
<dbReference type="AlphaFoldDB" id="A0A1Y0CCE3"/>
<dbReference type="PANTHER" id="PTHR40082">
    <property type="entry name" value="BLR5956 PROTEIN"/>
    <property type="match status" value="1"/>
</dbReference>
<protein>
    <submittedName>
        <fullName evidence="3">Uroporphyrinogen-III synthase</fullName>
    </submittedName>
</protein>
<dbReference type="Pfam" id="PF02602">
    <property type="entry name" value="HEM4"/>
    <property type="match status" value="1"/>
</dbReference>
<sequence length="300" mass="32353">MTLNGESSCRTLGSREVTASPLRQNDSSTAGWSLEGRLIGVTAARKAREQIEMFQRRGADIMWAPALSLVPSMIDERELRRTTQAVVGRPADLFLATTGTGINSWFESADSWGLGHDLVRVAAGAEVLARGPKSAGALVGRGVRVDWSPRSECFADVLAHLCRRDLSGKRIIMQEHGLSQDRAAQVLRERGAEVIIASIYRVEGPESPARLDELLDLVVGHALDALTFTSAPAVASIMRAAALTGRESAFVDALRGDIVVACVGPVAADAFSPWSIPVVVPRRYRLGALVKLVESYLKQR</sequence>
<accession>A0A1Y0CCE3</accession>
<dbReference type="GO" id="GO:0006780">
    <property type="term" value="P:uroporphyrinogen III biosynthetic process"/>
    <property type="evidence" value="ECO:0007669"/>
    <property type="project" value="InterPro"/>
</dbReference>
<dbReference type="EMBL" id="CP020809">
    <property type="protein sequence ID" value="ART72933.1"/>
    <property type="molecule type" value="Genomic_DNA"/>
</dbReference>
<feature type="domain" description="Tetrapyrrole biosynthesis uroporphyrinogen III synthase" evidence="2">
    <location>
        <begin position="53"/>
        <end position="290"/>
    </location>
</feature>
<keyword evidence="4" id="KW-1185">Reference proteome</keyword>
<dbReference type="Gene3D" id="3.40.50.10090">
    <property type="match status" value="2"/>
</dbReference>
<dbReference type="PANTHER" id="PTHR40082:SF1">
    <property type="entry name" value="BLR5956 PROTEIN"/>
    <property type="match status" value="1"/>
</dbReference>
<dbReference type="GO" id="GO:0004852">
    <property type="term" value="F:uroporphyrinogen-III synthase activity"/>
    <property type="evidence" value="ECO:0007669"/>
    <property type="project" value="InterPro"/>
</dbReference>
<dbReference type="InterPro" id="IPR039793">
    <property type="entry name" value="UROS/Hem4"/>
</dbReference>
<feature type="compositionally biased region" description="Polar residues" evidence="1">
    <location>
        <begin position="1"/>
        <end position="11"/>
    </location>
</feature>
<dbReference type="InterPro" id="IPR003754">
    <property type="entry name" value="4pyrrol_synth_uPrphyn_synth"/>
</dbReference>
<name>A0A1Y0CCE3_9MYCO</name>
<dbReference type="InterPro" id="IPR036108">
    <property type="entry name" value="4pyrrol_syn_uPrphyn_synt_sf"/>
</dbReference>
<proteinExistence type="predicted"/>
<evidence type="ECO:0000313" key="3">
    <source>
        <dbReference type="EMBL" id="ART72933.1"/>
    </source>
</evidence>
<dbReference type="OrthoDB" id="213853at2"/>
<evidence type="ECO:0000256" key="1">
    <source>
        <dbReference type="SAM" id="MobiDB-lite"/>
    </source>
</evidence>
<reference evidence="3 4" key="1">
    <citation type="submission" date="2017-04" db="EMBL/GenBank/DDBJ databases">
        <title>Whole Genome Sequence of 1,4-Dioxane Degrading Bacterium Mycobacterium dioxanotrophicus PH-06.</title>
        <authorList>
            <person name="He Y."/>
        </authorList>
    </citation>
    <scope>NUCLEOTIDE SEQUENCE [LARGE SCALE GENOMIC DNA]</scope>
    <source>
        <strain evidence="3 4">PH-06</strain>
    </source>
</reference>
<evidence type="ECO:0000259" key="2">
    <source>
        <dbReference type="Pfam" id="PF02602"/>
    </source>
</evidence>
<organism evidence="3 4">
    <name type="scientific">Mycobacterium dioxanotrophicus</name>
    <dbReference type="NCBI Taxonomy" id="482462"/>
    <lineage>
        <taxon>Bacteria</taxon>
        <taxon>Bacillati</taxon>
        <taxon>Actinomycetota</taxon>
        <taxon>Actinomycetes</taxon>
        <taxon>Mycobacteriales</taxon>
        <taxon>Mycobacteriaceae</taxon>
        <taxon>Mycobacterium</taxon>
    </lineage>
</organism>
<dbReference type="KEGG" id="mdx:BTO20_34145"/>
<evidence type="ECO:0000313" key="4">
    <source>
        <dbReference type="Proteomes" id="UP000195331"/>
    </source>
</evidence>
<dbReference type="SUPFAM" id="SSF69618">
    <property type="entry name" value="HemD-like"/>
    <property type="match status" value="1"/>
</dbReference>